<evidence type="ECO:0000313" key="3">
    <source>
        <dbReference type="Proteomes" id="UP000245905"/>
    </source>
</evidence>
<dbReference type="AlphaFoldDB" id="A0A2U2EKQ9"/>
<feature type="compositionally biased region" description="Basic and acidic residues" evidence="1">
    <location>
        <begin position="86"/>
        <end position="97"/>
    </location>
</feature>
<comment type="caution">
    <text evidence="2">The sequence shown here is derived from an EMBL/GenBank/DDBJ whole genome shotgun (WGS) entry which is preliminary data.</text>
</comment>
<sequence>MSDTQAQALESARIVDQNPATGIAPEDMFIMDSIASGTRAISYKALCDAIAVTLGIATIKDTADGAVQKSEYDKNHSGAVDNAEILDNHSEEVINGK</sequence>
<dbReference type="EMBL" id="JRFS01000001">
    <property type="protein sequence ID" value="PWE85100.1"/>
    <property type="molecule type" value="Genomic_DNA"/>
</dbReference>
<dbReference type="InterPro" id="IPR018247">
    <property type="entry name" value="EF_Hand_1_Ca_BS"/>
</dbReference>
<evidence type="ECO:0000313" key="2">
    <source>
        <dbReference type="EMBL" id="PWE85100.1"/>
    </source>
</evidence>
<evidence type="ECO:0000256" key="1">
    <source>
        <dbReference type="SAM" id="MobiDB-lite"/>
    </source>
</evidence>
<dbReference type="Proteomes" id="UP000245905">
    <property type="component" value="Unassembled WGS sequence"/>
</dbReference>
<organism evidence="2 3">
    <name type="scientific">Agathobacter rectalis</name>
    <dbReference type="NCBI Taxonomy" id="39491"/>
    <lineage>
        <taxon>Bacteria</taxon>
        <taxon>Bacillati</taxon>
        <taxon>Bacillota</taxon>
        <taxon>Clostridia</taxon>
        <taxon>Lachnospirales</taxon>
        <taxon>Lachnospiraceae</taxon>
        <taxon>Agathobacter</taxon>
    </lineage>
</organism>
<accession>A0A2U2EKQ9</accession>
<proteinExistence type="predicted"/>
<protein>
    <recommendedName>
        <fullName evidence="4">EF-hand domain-containing protein</fullName>
    </recommendedName>
</protein>
<dbReference type="RefSeq" id="WP_109256940.1">
    <property type="nucleotide sequence ID" value="NZ_JRFS01000001.1"/>
</dbReference>
<dbReference type="PROSITE" id="PS00018">
    <property type="entry name" value="EF_HAND_1"/>
    <property type="match status" value="1"/>
</dbReference>
<reference evidence="2 3" key="1">
    <citation type="submission" date="2014-09" db="EMBL/GenBank/DDBJ databases">
        <title>Butyrate-producing bacteria isolated from human gut.</title>
        <authorList>
            <person name="Zhang Q."/>
            <person name="Zhao L."/>
        </authorList>
    </citation>
    <scope>NUCLEOTIDE SEQUENCE [LARGE SCALE GENOMIC DNA]</scope>
    <source>
        <strain evidence="2 3">R22</strain>
    </source>
</reference>
<gene>
    <name evidence="2" type="ORF">LD38_00335</name>
</gene>
<evidence type="ECO:0008006" key="4">
    <source>
        <dbReference type="Google" id="ProtNLM"/>
    </source>
</evidence>
<name>A0A2U2EKQ9_9FIRM</name>
<feature type="region of interest" description="Disordered" evidence="1">
    <location>
        <begin position="69"/>
        <end position="97"/>
    </location>
</feature>